<accession>A0A4P7VC97</accession>
<evidence type="ECO:0000313" key="2">
    <source>
        <dbReference type="EMBL" id="QCD34812.1"/>
    </source>
</evidence>
<dbReference type="RefSeq" id="WP_123397231.1">
    <property type="nucleotide sequence ID" value="NZ_CANQMU010000019.1"/>
</dbReference>
<organism evidence="2 3">
    <name type="scientific">Muribaculum gordoncarteri</name>
    <dbReference type="NCBI Taxonomy" id="2530390"/>
    <lineage>
        <taxon>Bacteria</taxon>
        <taxon>Pseudomonadati</taxon>
        <taxon>Bacteroidota</taxon>
        <taxon>Bacteroidia</taxon>
        <taxon>Bacteroidales</taxon>
        <taxon>Muribaculaceae</taxon>
        <taxon>Muribaculum</taxon>
    </lineage>
</organism>
<keyword evidence="3" id="KW-1185">Reference proteome</keyword>
<dbReference type="CDD" id="cd02042">
    <property type="entry name" value="ParAB_family"/>
    <property type="match status" value="1"/>
</dbReference>
<dbReference type="SUPFAM" id="SSF52540">
    <property type="entry name" value="P-loop containing nucleoside triphosphate hydrolases"/>
    <property type="match status" value="1"/>
</dbReference>
<dbReference type="InterPro" id="IPR027417">
    <property type="entry name" value="P-loop_NTPase"/>
</dbReference>
<name>A0A4P7VC97_9BACT</name>
<dbReference type="PANTHER" id="PTHR13696">
    <property type="entry name" value="P-LOOP CONTAINING NUCLEOSIDE TRIPHOSPHATE HYDROLASE"/>
    <property type="match status" value="1"/>
</dbReference>
<dbReference type="KEGG" id="mgod:E7746_02420"/>
<dbReference type="OrthoDB" id="978593at2"/>
<gene>
    <name evidence="2" type="ORF">E7746_02420</name>
</gene>
<dbReference type="Gene3D" id="3.40.50.300">
    <property type="entry name" value="P-loop containing nucleotide triphosphate hydrolases"/>
    <property type="match status" value="1"/>
</dbReference>
<protein>
    <submittedName>
        <fullName evidence="2">ParA family protein</fullName>
    </submittedName>
</protein>
<dbReference type="InterPro" id="IPR050678">
    <property type="entry name" value="DNA_Partitioning_ATPase"/>
</dbReference>
<proteinExistence type="predicted"/>
<feature type="domain" description="CobQ/CobB/MinD/ParA nucleotide binding" evidence="1">
    <location>
        <begin position="7"/>
        <end position="164"/>
    </location>
</feature>
<dbReference type="Pfam" id="PF01656">
    <property type="entry name" value="CbiA"/>
    <property type="match status" value="1"/>
</dbReference>
<reference evidence="2 3" key="1">
    <citation type="submission" date="2019-02" db="EMBL/GenBank/DDBJ databases">
        <title>Isolation and identification of novel species under the genus Muribaculum.</title>
        <authorList>
            <person name="Miyake S."/>
            <person name="Ding Y."/>
            <person name="Low A."/>
            <person name="Soh M."/>
            <person name="Seedorf H."/>
        </authorList>
    </citation>
    <scope>NUCLEOTIDE SEQUENCE [LARGE SCALE GENOMIC DNA]</scope>
    <source>
        <strain evidence="2 3">TLL-A4</strain>
    </source>
</reference>
<dbReference type="AlphaFoldDB" id="A0A4P7VC97"/>
<evidence type="ECO:0000259" key="1">
    <source>
        <dbReference type="Pfam" id="PF01656"/>
    </source>
</evidence>
<dbReference type="PANTHER" id="PTHR13696:SF99">
    <property type="entry name" value="COBYRINIC ACID AC-DIAMIDE SYNTHASE"/>
    <property type="match status" value="1"/>
</dbReference>
<evidence type="ECO:0000313" key="3">
    <source>
        <dbReference type="Proteomes" id="UP000297031"/>
    </source>
</evidence>
<dbReference type="EMBL" id="CP039393">
    <property type="protein sequence ID" value="QCD34812.1"/>
    <property type="molecule type" value="Genomic_DNA"/>
</dbReference>
<dbReference type="InterPro" id="IPR002586">
    <property type="entry name" value="CobQ/CobB/MinD/ParA_Nub-bd_dom"/>
</dbReference>
<sequence length="234" mass="26348">MDESIIITFANQKGGVGKTTLCVTFANYLVKKGLPVIVIDCDSQESLAQRRESDLKRYPSGDTAIPYEVLPFSLNKEEALFGFIGNIRKTRCVAIFDSPGNLKQQGLVTLFANSDYIICPYHYDRTTIPSTATFIAFLQKLKNVMAGKMNARLILVPNRHDARVGRRSELMLWEETRETFSRYGLVTPKINSRADMERFCTLSDLDGQLEVTQAAFDTIFKEIFGHIEADTENG</sequence>
<dbReference type="Proteomes" id="UP000297031">
    <property type="component" value="Chromosome"/>
</dbReference>